<organism evidence="1 2">
    <name type="scientific">Segatella maculosa OT 289</name>
    <dbReference type="NCBI Taxonomy" id="999422"/>
    <lineage>
        <taxon>Bacteria</taxon>
        <taxon>Pseudomonadati</taxon>
        <taxon>Bacteroidota</taxon>
        <taxon>Bacteroidia</taxon>
        <taxon>Bacteroidales</taxon>
        <taxon>Prevotellaceae</taxon>
        <taxon>Segatella</taxon>
    </lineage>
</organism>
<dbReference type="Proteomes" id="UP000003167">
    <property type="component" value="Unassembled WGS sequence"/>
</dbReference>
<dbReference type="AlphaFoldDB" id="H1HKS1"/>
<dbReference type="EMBL" id="AGEK01000016">
    <property type="protein sequence ID" value="EHO73172.1"/>
    <property type="molecule type" value="Genomic_DNA"/>
</dbReference>
<accession>H1HKS1</accession>
<proteinExistence type="predicted"/>
<evidence type="ECO:0000313" key="1">
    <source>
        <dbReference type="EMBL" id="EHO73172.1"/>
    </source>
</evidence>
<dbReference type="STRING" id="999422.HMPREF9944_00765"/>
<dbReference type="HOGENOM" id="CLU_2539747_0_0_10"/>
<reference evidence="1 2" key="1">
    <citation type="submission" date="2011-12" db="EMBL/GenBank/DDBJ databases">
        <title>The Genome Sequence of Prevotella maculosa OT 289.</title>
        <authorList>
            <consortium name="The Broad Institute Genome Sequencing Platform"/>
            <person name="Earl A."/>
            <person name="Ward D."/>
            <person name="Feldgarden M."/>
            <person name="Gevers D."/>
            <person name="Izard J."/>
            <person name="Blanton J.M."/>
            <person name="Mathney J."/>
            <person name="Tanner A.C."/>
            <person name="Dewhirst F.E."/>
            <person name="Young S.K."/>
            <person name="Zeng Q."/>
            <person name="Gargeya S."/>
            <person name="Fitzgerald M."/>
            <person name="Haas B."/>
            <person name="Abouelleil A."/>
            <person name="Alvarado L."/>
            <person name="Arachchi H.M."/>
            <person name="Berlin A."/>
            <person name="Chapman S.B."/>
            <person name="Gearin G."/>
            <person name="Goldberg J."/>
            <person name="Griggs A."/>
            <person name="Gujja S."/>
            <person name="Hansen M."/>
            <person name="Heiman D."/>
            <person name="Howarth C."/>
            <person name="Larimer J."/>
            <person name="Lui A."/>
            <person name="MacDonald P.J.P."/>
            <person name="McCowen C."/>
            <person name="Montmayeur A."/>
            <person name="Murphy C."/>
            <person name="Neiman D."/>
            <person name="Pearson M."/>
            <person name="Priest M."/>
            <person name="Roberts A."/>
            <person name="Saif S."/>
            <person name="Shea T."/>
            <person name="Sisk P."/>
            <person name="Stolte C."/>
            <person name="Sykes S."/>
            <person name="Wortman J."/>
            <person name="Nusbaum C."/>
            <person name="Birren B."/>
        </authorList>
    </citation>
    <scope>NUCLEOTIDE SEQUENCE [LARGE SCALE GENOMIC DNA]</scope>
    <source>
        <strain evidence="1 2">OT 289</strain>
    </source>
</reference>
<gene>
    <name evidence="1" type="ORF">HMPREF9944_00765</name>
</gene>
<name>H1HKS1_9BACT</name>
<sequence>MYVGTHGSCVHSDNHVYSFTICLERTHEPYVPTCQYGLEKMVSTCILRSENMKTGPIVSYFTKRVQDFVNTVCLFLPIFVHRI</sequence>
<protein>
    <submittedName>
        <fullName evidence="1">Uncharacterized protein</fullName>
    </submittedName>
</protein>
<comment type="caution">
    <text evidence="1">The sequence shown here is derived from an EMBL/GenBank/DDBJ whole genome shotgun (WGS) entry which is preliminary data.</text>
</comment>
<keyword evidence="2" id="KW-1185">Reference proteome</keyword>
<evidence type="ECO:0000313" key="2">
    <source>
        <dbReference type="Proteomes" id="UP000003167"/>
    </source>
</evidence>